<accession>A0A7D7EYL8</accession>
<reference evidence="1" key="2">
    <citation type="submission" date="2020-03" db="EMBL/GenBank/DDBJ databases">
        <authorList>
            <person name="Kafer S."/>
            <person name="Paraskevopoulou S."/>
            <person name="Zirkel F."/>
            <person name="Wieseke N."/>
            <person name="Donath A."/>
            <person name="Petersen M."/>
            <person name="Jones T.C."/>
            <person name="Liu S."/>
            <person name="Zhou X."/>
            <person name="Middendorf M."/>
            <person name="Junglen S."/>
            <person name="Misof B."/>
            <person name="Drosten C."/>
        </authorList>
    </citation>
    <scope>NUCLEOTIDE SEQUENCE</scope>
    <source>
        <strain evidence="1">OKIAV191</strain>
    </source>
</reference>
<dbReference type="EMBL" id="MT153415">
    <property type="protein sequence ID" value="QMP82198.1"/>
    <property type="molecule type" value="Viral_cRNA"/>
</dbReference>
<organism evidence="1">
    <name type="scientific">Hemipteran orthomyxo-related virus OKIAV191</name>
    <dbReference type="NCBI Taxonomy" id="2746272"/>
    <lineage>
        <taxon>Viruses</taxon>
        <taxon>Riboviria</taxon>
        <taxon>Orthornavirae</taxon>
        <taxon>Negarnaviricota</taxon>
        <taxon>Polyploviricotina</taxon>
        <taxon>Insthoviricetes</taxon>
        <taxon>Articulavirales</taxon>
        <taxon>Orthomyxoviridae</taxon>
    </lineage>
</organism>
<dbReference type="GO" id="GO:0019013">
    <property type="term" value="C:viral nucleocapsid"/>
    <property type="evidence" value="ECO:0007669"/>
    <property type="project" value="UniProtKB-KW"/>
</dbReference>
<name>A0A7D7EYL8_9ORTO</name>
<sequence length="537" mass="59812">MEVVRTSKRKRISAEGSDYQGPKRQRIVLNKELRSKVLKAILYAHIRVCKELGDTQMNHINLSENVSAALLNAHNCLRQATNGKGSLSSKVGTTTFCYIDPTNIVRECSINKDRMEEILKSCLNVFGLRYTPQAEWIGIASPMFAFIVGFKARRQELRIGNSDLPVSKGGTGATTITNTIPISEFGLTQAHNVLLEGITYAPNLKSMMAQSLGPMTALIMLARNSNGVYANKWEEAVLRDFMNIPEIGACIGVVKTSPVSQLRPLFRTLADILLITGSRAANRMFFPGFCLVRTLLNEGTINSVYDASETAGVLGTVLDTSSTDWIESLSFSGFKGFELYQKMARITWKMDRPLTCTNADMAKQVFFHAVFGTYKEDLGILKWMTESEPTFYNRKQLSPFFGKHDSGFVNFSPYALKRWSKLASAQQTDFLGTSSSQIIADSTLGGKRSRNWGDDFFKHLDSDATTGAFTGNRNLTGLLGQYTALLSKLRNQLDRRGRCAVVGTVDWYRFELNEDGTHVKDPEIPVESGSYFIDNRD</sequence>
<proteinExistence type="predicted"/>
<keyword evidence="1" id="KW-0946">Virion</keyword>
<reference evidence="1" key="1">
    <citation type="journal article" date="2019" name="PLoS Pathog.">
        <title>Re-assessing the diversity of negative strand RNA viruses in insects.</title>
        <authorList>
            <person name="Kafer S."/>
            <person name="Paraskevopoulou S."/>
            <person name="Zirkel F."/>
            <person name="Wieseke N."/>
            <person name="Donath A."/>
            <person name="Petersen M."/>
            <person name="Jones T.C."/>
            <person name="Liu S."/>
            <person name="Zhou X."/>
            <person name="Middendorf M."/>
            <person name="Junglen S."/>
            <person name="Misof B."/>
            <person name="Drosten C."/>
        </authorList>
    </citation>
    <scope>NUCLEOTIDE SEQUENCE</scope>
    <source>
        <strain evidence="1">OKIAV191</strain>
    </source>
</reference>
<keyword evidence="1" id="KW-0543">Viral nucleoprotein</keyword>
<protein>
    <submittedName>
        <fullName evidence="1">Nucleocapsid protein</fullName>
    </submittedName>
</protein>
<evidence type="ECO:0000313" key="1">
    <source>
        <dbReference type="EMBL" id="QMP82198.1"/>
    </source>
</evidence>